<evidence type="ECO:0000259" key="16">
    <source>
        <dbReference type="PROSITE" id="PS01180"/>
    </source>
</evidence>
<evidence type="ECO:0000259" key="17">
    <source>
        <dbReference type="PROSITE" id="PS50923"/>
    </source>
</evidence>
<evidence type="ECO:0000256" key="2">
    <source>
        <dbReference type="ARBA" id="ARBA00022525"/>
    </source>
</evidence>
<dbReference type="FunFam" id="2.60.120.290:FF:000006">
    <property type="entry name" value="Mannan-binding lectin serine protease 1"/>
    <property type="match status" value="1"/>
</dbReference>
<dbReference type="GO" id="GO:0045087">
    <property type="term" value="P:innate immune response"/>
    <property type="evidence" value="ECO:0007669"/>
    <property type="project" value="UniProtKB-KW"/>
</dbReference>
<feature type="signal peptide" evidence="15">
    <location>
        <begin position="1"/>
        <end position="19"/>
    </location>
</feature>
<evidence type="ECO:0000313" key="18">
    <source>
        <dbReference type="Ensembl" id="ENSLCAP00010003512.1"/>
    </source>
</evidence>
<keyword evidence="10" id="KW-0720">Serine protease</keyword>
<gene>
    <name evidence="18" type="primary">MASP1</name>
    <name evidence="20" type="synonym">masp1</name>
</gene>
<dbReference type="PANTHER" id="PTHR24255:SF13">
    <property type="entry name" value="MANNAN-BINDING LECTIN SERINE PROTEASE 1"/>
    <property type="match status" value="1"/>
</dbReference>
<dbReference type="PROSITE" id="PS01180">
    <property type="entry name" value="CUB"/>
    <property type="match status" value="2"/>
</dbReference>
<keyword evidence="2" id="KW-0964">Secreted</keyword>
<dbReference type="FunFam" id="2.60.120.290:FF:000012">
    <property type="entry name" value="mannan-binding lectin serine protease 1 isoform X1"/>
    <property type="match status" value="1"/>
</dbReference>
<comment type="subcellular location">
    <subcellularLocation>
        <location evidence="1">Secreted</location>
    </subcellularLocation>
</comment>
<reference evidence="19" key="1">
    <citation type="submission" date="2015-09" db="EMBL/GenBank/DDBJ databases">
        <authorList>
            <person name="Sai Rama Sridatta P."/>
        </authorList>
    </citation>
    <scope>NUCLEOTIDE SEQUENCE [LARGE SCALE GENOMIC DNA]</scope>
</reference>
<dbReference type="PROSITE" id="PS50923">
    <property type="entry name" value="SUSHI"/>
    <property type="match status" value="1"/>
</dbReference>
<dbReference type="GO" id="GO:0006508">
    <property type="term" value="P:proteolysis"/>
    <property type="evidence" value="ECO:0007669"/>
    <property type="project" value="UniProtKB-KW"/>
</dbReference>
<keyword evidence="14" id="KW-0768">Sushi</keyword>
<evidence type="ECO:0000256" key="15">
    <source>
        <dbReference type="SAM" id="SignalP"/>
    </source>
</evidence>
<evidence type="ECO:0000256" key="14">
    <source>
        <dbReference type="PROSITE-ProRule" id="PRU00302"/>
    </source>
</evidence>
<dbReference type="PROSITE" id="PS01187">
    <property type="entry name" value="EGF_CA"/>
    <property type="match status" value="1"/>
</dbReference>
<dbReference type="Gene3D" id="2.60.120.290">
    <property type="entry name" value="Spermadhesin, CUB domain"/>
    <property type="match status" value="2"/>
</dbReference>
<dbReference type="Pfam" id="PF00084">
    <property type="entry name" value="Sushi"/>
    <property type="match status" value="1"/>
</dbReference>
<reference evidence="20" key="2">
    <citation type="submission" date="2025-04" db="UniProtKB">
        <authorList>
            <consortium name="RefSeq"/>
        </authorList>
    </citation>
    <scope>IDENTIFICATION</scope>
    <source>
        <tissue evidence="20">Brain</tissue>
    </source>
</reference>
<keyword evidence="19" id="KW-1185">Reference proteome</keyword>
<dbReference type="CTD" id="5648"/>
<dbReference type="GO" id="GO:0005615">
    <property type="term" value="C:extracellular space"/>
    <property type="evidence" value="ECO:0007669"/>
    <property type="project" value="TreeGrafter"/>
</dbReference>
<feature type="domain" description="Sushi" evidence="17">
    <location>
        <begin position="299"/>
        <end position="364"/>
    </location>
</feature>
<feature type="domain" description="CUB" evidence="16">
    <location>
        <begin position="185"/>
        <end position="297"/>
    </location>
</feature>
<dbReference type="SMART" id="SM00032">
    <property type="entry name" value="CCP"/>
    <property type="match status" value="1"/>
</dbReference>
<dbReference type="Proteomes" id="UP000694890">
    <property type="component" value="Linkage group LG21"/>
</dbReference>
<dbReference type="OrthoDB" id="9985152at2759"/>
<keyword evidence="12 13" id="KW-1015">Disulfide bond</keyword>
<dbReference type="CDD" id="cd00041">
    <property type="entry name" value="CUB"/>
    <property type="match status" value="2"/>
</dbReference>
<dbReference type="InterPro" id="IPR035976">
    <property type="entry name" value="Sushi/SCR/CCP_sf"/>
</dbReference>
<evidence type="ECO:0000256" key="12">
    <source>
        <dbReference type="ARBA" id="ARBA00023157"/>
    </source>
</evidence>
<dbReference type="Proteomes" id="UP000314980">
    <property type="component" value="Unassembled WGS sequence"/>
</dbReference>
<evidence type="ECO:0000256" key="1">
    <source>
        <dbReference type="ARBA" id="ARBA00004613"/>
    </source>
</evidence>
<dbReference type="Pfam" id="PF07645">
    <property type="entry name" value="EGF_CA"/>
    <property type="match status" value="1"/>
</dbReference>
<proteinExistence type="predicted"/>
<dbReference type="GO" id="GO:0004252">
    <property type="term" value="F:serine-type endopeptidase activity"/>
    <property type="evidence" value="ECO:0007669"/>
    <property type="project" value="TreeGrafter"/>
</dbReference>
<dbReference type="GeneTree" id="ENSGT00950000183084"/>
<dbReference type="InterPro" id="IPR018097">
    <property type="entry name" value="EGF_Ca-bd_CS"/>
</dbReference>
<accession>A0A4W6BRH8</accession>
<dbReference type="Pfam" id="PF00431">
    <property type="entry name" value="CUB"/>
    <property type="match status" value="2"/>
</dbReference>
<evidence type="ECO:0000256" key="9">
    <source>
        <dbReference type="ARBA" id="ARBA00022801"/>
    </source>
</evidence>
<dbReference type="RefSeq" id="XP_018560459.1">
    <property type="nucleotide sequence ID" value="XM_018704943.2"/>
</dbReference>
<dbReference type="SMART" id="SM00042">
    <property type="entry name" value="CUB"/>
    <property type="match status" value="2"/>
</dbReference>
<evidence type="ECO:0000256" key="7">
    <source>
        <dbReference type="ARBA" id="ARBA00022729"/>
    </source>
</evidence>
<dbReference type="Ensembl" id="ENSLCAT00010003610.1">
    <property type="protein sequence ID" value="ENSLCAP00010003512.1"/>
    <property type="gene ID" value="ENSLCAG00010001828.1"/>
</dbReference>
<dbReference type="GO" id="GO:0005509">
    <property type="term" value="F:calcium ion binding"/>
    <property type="evidence" value="ECO:0007669"/>
    <property type="project" value="InterPro"/>
</dbReference>
<dbReference type="PROSITE" id="PS01186">
    <property type="entry name" value="EGF_2"/>
    <property type="match status" value="1"/>
</dbReference>
<evidence type="ECO:0000256" key="13">
    <source>
        <dbReference type="PROSITE-ProRule" id="PRU00059"/>
    </source>
</evidence>
<dbReference type="GeneID" id="108902922"/>
<keyword evidence="8" id="KW-0677">Repeat</keyword>
<dbReference type="InterPro" id="IPR000436">
    <property type="entry name" value="Sushi_SCR_CCP_dom"/>
</dbReference>
<evidence type="ECO:0000256" key="3">
    <source>
        <dbReference type="ARBA" id="ARBA00022536"/>
    </source>
</evidence>
<feature type="chain" id="PRO_5044612378" evidence="15">
    <location>
        <begin position="20"/>
        <end position="370"/>
    </location>
</feature>
<dbReference type="InterPro" id="IPR000742">
    <property type="entry name" value="EGF"/>
</dbReference>
<keyword evidence="9" id="KW-0378">Hydrolase</keyword>
<feature type="domain" description="CUB" evidence="16">
    <location>
        <begin position="17"/>
        <end position="138"/>
    </location>
</feature>
<evidence type="ECO:0000256" key="11">
    <source>
        <dbReference type="ARBA" id="ARBA00022859"/>
    </source>
</evidence>
<keyword evidence="3" id="KW-0245">EGF-like domain</keyword>
<dbReference type="InterPro" id="IPR049883">
    <property type="entry name" value="NOTCH1_EGF-like"/>
</dbReference>
<dbReference type="SMART" id="SM00181">
    <property type="entry name" value="EGF"/>
    <property type="match status" value="1"/>
</dbReference>
<dbReference type="CDD" id="cd00033">
    <property type="entry name" value="CCP"/>
    <property type="match status" value="1"/>
</dbReference>
<evidence type="ECO:0000313" key="20">
    <source>
        <dbReference type="RefSeq" id="XP_018560459.1"/>
    </source>
</evidence>
<evidence type="ECO:0000256" key="10">
    <source>
        <dbReference type="ARBA" id="ARBA00022825"/>
    </source>
</evidence>
<comment type="caution">
    <text evidence="14">Lacks conserved residue(s) required for the propagation of feature annotation.</text>
</comment>
<evidence type="ECO:0000256" key="5">
    <source>
        <dbReference type="ARBA" id="ARBA00022670"/>
    </source>
</evidence>
<protein>
    <submittedName>
        <fullName evidence="18">MBL associated serine protease 1</fullName>
    </submittedName>
    <submittedName>
        <fullName evidence="20">Mannan-binding lectin serine protease 1 isoform X4</fullName>
    </submittedName>
</protein>
<dbReference type="SUPFAM" id="SSF57196">
    <property type="entry name" value="EGF/Laminin"/>
    <property type="match status" value="1"/>
</dbReference>
<keyword evidence="4" id="KW-0399">Innate immunity</keyword>
<evidence type="ECO:0000256" key="4">
    <source>
        <dbReference type="ARBA" id="ARBA00022588"/>
    </source>
</evidence>
<evidence type="ECO:0000256" key="8">
    <source>
        <dbReference type="ARBA" id="ARBA00022737"/>
    </source>
</evidence>
<dbReference type="Gene3D" id="2.10.70.10">
    <property type="entry name" value="Complement Module, domain 1"/>
    <property type="match status" value="1"/>
</dbReference>
<evidence type="ECO:0000256" key="6">
    <source>
        <dbReference type="ARBA" id="ARBA00022723"/>
    </source>
</evidence>
<feature type="disulfide bond" evidence="13">
    <location>
        <begin position="185"/>
        <end position="212"/>
    </location>
</feature>
<name>A0A4W6BRH8_LATCA</name>
<dbReference type="InterPro" id="IPR035914">
    <property type="entry name" value="Sperma_CUB_dom_sf"/>
</dbReference>
<dbReference type="SMART" id="SM00179">
    <property type="entry name" value="EGF_CA"/>
    <property type="match status" value="1"/>
</dbReference>
<dbReference type="AlphaFoldDB" id="A0A4W6BRH8"/>
<keyword evidence="6" id="KW-0479">Metal-binding</keyword>
<reference evidence="18" key="3">
    <citation type="submission" date="2025-05" db="UniProtKB">
        <authorList>
            <consortium name="Ensembl"/>
        </authorList>
    </citation>
    <scope>IDENTIFICATION</scope>
</reference>
<sequence>MRCFRPVVFPLLVALVVDAQLLSLSDMYGSLHSPNFPEPYPRETELRWNVSVPDGFQVKLYFSHFDLEPSYLCEYDYVKVEAEGEVLALFCGREETDTEAVPAQRVITSPRSSLSLLFSSDFSNEERYSGFVAHYSATDVDECSDRTDEDLLCDHFCHNYIGGFYCSCRYGYLLHTDNRTCRVECSDGVFRERSGVLSSVDFPAPYPKSSECLYRIEVELGFRLRLQFDPSFDVEDHPDVSCPYDYVKITAGSSEFGPFCGVRSPGVIQTDSNVVTVVFHSDNSGENLGWRISYTATGSRCPVPEIPPNALINPVQSEYSFKDHILFTCEPGYRLLKDGEFLDHYQVDCRSDGSWSSHPPLCQKSDWWRR</sequence>
<dbReference type="SUPFAM" id="SSF57535">
    <property type="entry name" value="Complement control module/SCR domain"/>
    <property type="match status" value="1"/>
</dbReference>
<dbReference type="PANTHER" id="PTHR24255">
    <property type="entry name" value="COMPLEMENT COMPONENT 1, S SUBCOMPONENT-RELATED"/>
    <property type="match status" value="1"/>
</dbReference>
<keyword evidence="11" id="KW-0391">Immunity</keyword>
<keyword evidence="7 15" id="KW-0732">Signal</keyword>
<keyword evidence="5 20" id="KW-0645">Protease</keyword>
<dbReference type="InterPro" id="IPR000859">
    <property type="entry name" value="CUB_dom"/>
</dbReference>
<dbReference type="InterPro" id="IPR001881">
    <property type="entry name" value="EGF-like_Ca-bd_dom"/>
</dbReference>
<evidence type="ECO:0000313" key="19">
    <source>
        <dbReference type="Proteomes" id="UP000314980"/>
    </source>
</evidence>
<dbReference type="CDD" id="cd00054">
    <property type="entry name" value="EGF_CA"/>
    <property type="match status" value="1"/>
</dbReference>
<dbReference type="Gene3D" id="2.10.25.10">
    <property type="entry name" value="Laminin"/>
    <property type="match status" value="1"/>
</dbReference>
<dbReference type="FunFam" id="2.10.25.10:FF:000059">
    <property type="entry name" value="Mannan-binding lectin serine protease 1"/>
    <property type="match status" value="1"/>
</dbReference>
<organism evidence="18 19">
    <name type="scientific">Lates calcarifer</name>
    <name type="common">Barramundi</name>
    <name type="synonym">Holocentrus calcarifer</name>
    <dbReference type="NCBI Taxonomy" id="8187"/>
    <lineage>
        <taxon>Eukaryota</taxon>
        <taxon>Metazoa</taxon>
        <taxon>Chordata</taxon>
        <taxon>Craniata</taxon>
        <taxon>Vertebrata</taxon>
        <taxon>Euteleostomi</taxon>
        <taxon>Actinopterygii</taxon>
        <taxon>Neopterygii</taxon>
        <taxon>Teleostei</taxon>
        <taxon>Neoteleostei</taxon>
        <taxon>Acanthomorphata</taxon>
        <taxon>Carangaria</taxon>
        <taxon>Carangaria incertae sedis</taxon>
        <taxon>Centropomidae</taxon>
        <taxon>Lates</taxon>
    </lineage>
</organism>
<dbReference type="SUPFAM" id="SSF49854">
    <property type="entry name" value="Spermadhesin, CUB domain"/>
    <property type="match status" value="2"/>
</dbReference>